<evidence type="ECO:0000256" key="5">
    <source>
        <dbReference type="ARBA" id="ARBA00022741"/>
    </source>
</evidence>
<evidence type="ECO:0000256" key="9">
    <source>
        <dbReference type="SAM" id="Phobius"/>
    </source>
</evidence>
<dbReference type="PROSITE" id="PS50109">
    <property type="entry name" value="HIS_KIN"/>
    <property type="match status" value="1"/>
</dbReference>
<dbReference type="InterPro" id="IPR000700">
    <property type="entry name" value="PAS-assoc_C"/>
</dbReference>
<keyword evidence="3" id="KW-0597">Phosphoprotein</keyword>
<evidence type="ECO:0000256" key="4">
    <source>
        <dbReference type="ARBA" id="ARBA00022679"/>
    </source>
</evidence>
<dbReference type="InterPro" id="IPR036890">
    <property type="entry name" value="HATPase_C_sf"/>
</dbReference>
<dbReference type="STRING" id="1503961.SAMN05421736_1194"/>
<evidence type="ECO:0000256" key="2">
    <source>
        <dbReference type="ARBA" id="ARBA00012438"/>
    </source>
</evidence>
<proteinExistence type="predicted"/>
<dbReference type="InterPro" id="IPR035965">
    <property type="entry name" value="PAS-like_dom_sf"/>
</dbReference>
<dbReference type="CDD" id="cd00130">
    <property type="entry name" value="PAS"/>
    <property type="match status" value="1"/>
</dbReference>
<evidence type="ECO:0000256" key="3">
    <source>
        <dbReference type="ARBA" id="ARBA00022553"/>
    </source>
</evidence>
<evidence type="ECO:0000313" key="13">
    <source>
        <dbReference type="EMBL" id="SDZ58006.1"/>
    </source>
</evidence>
<evidence type="ECO:0000259" key="10">
    <source>
        <dbReference type="PROSITE" id="PS50109"/>
    </source>
</evidence>
<feature type="domain" description="Histidine kinase" evidence="10">
    <location>
        <begin position="208"/>
        <end position="410"/>
    </location>
</feature>
<dbReference type="CDD" id="cd00082">
    <property type="entry name" value="HisKA"/>
    <property type="match status" value="1"/>
</dbReference>
<dbReference type="InterPro" id="IPR003594">
    <property type="entry name" value="HATPase_dom"/>
</dbReference>
<evidence type="ECO:0000313" key="14">
    <source>
        <dbReference type="Proteomes" id="UP000198935"/>
    </source>
</evidence>
<dbReference type="PANTHER" id="PTHR43065">
    <property type="entry name" value="SENSOR HISTIDINE KINASE"/>
    <property type="match status" value="1"/>
</dbReference>
<dbReference type="GO" id="GO:0005524">
    <property type="term" value="F:ATP binding"/>
    <property type="evidence" value="ECO:0007669"/>
    <property type="project" value="UniProtKB-KW"/>
</dbReference>
<dbReference type="SMART" id="SM00091">
    <property type="entry name" value="PAS"/>
    <property type="match status" value="1"/>
</dbReference>
<dbReference type="InterPro" id="IPR003661">
    <property type="entry name" value="HisK_dim/P_dom"/>
</dbReference>
<protein>
    <recommendedName>
        <fullName evidence="2">histidine kinase</fullName>
        <ecNumber evidence="2">2.7.13.3</ecNumber>
    </recommendedName>
</protein>
<dbReference type="InterPro" id="IPR005467">
    <property type="entry name" value="His_kinase_dom"/>
</dbReference>
<dbReference type="SMART" id="SM00388">
    <property type="entry name" value="HisKA"/>
    <property type="match status" value="1"/>
</dbReference>
<dbReference type="Gene3D" id="1.10.287.130">
    <property type="match status" value="1"/>
</dbReference>
<keyword evidence="7" id="KW-0067">ATP-binding</keyword>
<dbReference type="Pfam" id="PF13426">
    <property type="entry name" value="PAS_9"/>
    <property type="match status" value="1"/>
</dbReference>
<dbReference type="EMBL" id="FNPI01000019">
    <property type="protein sequence ID" value="SDZ58006.1"/>
    <property type="molecule type" value="Genomic_DNA"/>
</dbReference>
<dbReference type="GO" id="GO:0000155">
    <property type="term" value="F:phosphorelay sensor kinase activity"/>
    <property type="evidence" value="ECO:0007669"/>
    <property type="project" value="InterPro"/>
</dbReference>
<keyword evidence="9" id="KW-0812">Transmembrane</keyword>
<dbReference type="PROSITE" id="PS50112">
    <property type="entry name" value="PAS"/>
    <property type="match status" value="1"/>
</dbReference>
<dbReference type="SUPFAM" id="SSF47384">
    <property type="entry name" value="Homodimeric domain of signal transducing histidine kinase"/>
    <property type="match status" value="1"/>
</dbReference>
<dbReference type="AlphaFoldDB" id="A0A1H3U699"/>
<dbReference type="NCBIfam" id="TIGR00229">
    <property type="entry name" value="sensory_box"/>
    <property type="match status" value="1"/>
</dbReference>
<dbReference type="InterPro" id="IPR036097">
    <property type="entry name" value="HisK_dim/P_sf"/>
</dbReference>
<dbReference type="PANTHER" id="PTHR43065:SF34">
    <property type="entry name" value="SPORULATION KINASE A"/>
    <property type="match status" value="1"/>
</dbReference>
<keyword evidence="14" id="KW-1185">Reference proteome</keyword>
<dbReference type="PROSITE" id="PS50113">
    <property type="entry name" value="PAC"/>
    <property type="match status" value="1"/>
</dbReference>
<evidence type="ECO:0000256" key="7">
    <source>
        <dbReference type="ARBA" id="ARBA00022840"/>
    </source>
</evidence>
<keyword evidence="9" id="KW-0472">Membrane</keyword>
<name>A0A1H3U699_9BACI</name>
<dbReference type="PRINTS" id="PR00344">
    <property type="entry name" value="BCTRLSENSOR"/>
</dbReference>
<keyword evidence="4" id="KW-0808">Transferase</keyword>
<feature type="transmembrane region" description="Helical" evidence="9">
    <location>
        <begin position="7"/>
        <end position="26"/>
    </location>
</feature>
<comment type="catalytic activity">
    <reaction evidence="1">
        <text>ATP + protein L-histidine = ADP + protein N-phospho-L-histidine.</text>
        <dbReference type="EC" id="2.7.13.3"/>
    </reaction>
</comment>
<evidence type="ECO:0000256" key="8">
    <source>
        <dbReference type="ARBA" id="ARBA00023012"/>
    </source>
</evidence>
<organism evidence="13 14">
    <name type="scientific">Evansella caseinilytica</name>
    <dbReference type="NCBI Taxonomy" id="1503961"/>
    <lineage>
        <taxon>Bacteria</taxon>
        <taxon>Bacillati</taxon>
        <taxon>Bacillota</taxon>
        <taxon>Bacilli</taxon>
        <taxon>Bacillales</taxon>
        <taxon>Bacillaceae</taxon>
        <taxon>Evansella</taxon>
    </lineage>
</organism>
<evidence type="ECO:0000259" key="11">
    <source>
        <dbReference type="PROSITE" id="PS50112"/>
    </source>
</evidence>
<evidence type="ECO:0000259" key="12">
    <source>
        <dbReference type="PROSITE" id="PS50113"/>
    </source>
</evidence>
<dbReference type="SMART" id="SM00387">
    <property type="entry name" value="HATPase_c"/>
    <property type="match status" value="1"/>
</dbReference>
<sequence>MSDSGKWYGLLTGVVLSLNLMLAASLSDRGLIYLYITISSILLCLLGWRIGGLIGYSEKKRNQQDMELIKDKDRLYHALFANNTDGIVLLDKHGNIIDGNPALVKISGYTIDELREVNPETIVVPEDAERKLYHCRKAAAGVPQEFHLAIIDKTGKQRSVMVKMIPIMSREKVVGVFEIIKDLTESKKLEVFMRQSEKLSAVGQLAAGIAHEIRNPLTTLKGFIQLMQSELKSSYLEVMKSELERINFIVSEFLVLSRPHEVSFQLNNVMAILKDVVLLLEPQANLNNIQVKTNINGSVPQINCDANQLKQVFINLLKNAMEAMPEGGNIFVEGKVKEEEICIQMKDEGTGIPPEKIHKLGEPFYTTKKDGTGLGLLVSYRIIKKHGGQIIIESELNKGTQITILLPIMT</sequence>
<keyword evidence="9" id="KW-1133">Transmembrane helix</keyword>
<dbReference type="Pfam" id="PF00512">
    <property type="entry name" value="HisKA"/>
    <property type="match status" value="1"/>
</dbReference>
<dbReference type="InterPro" id="IPR004358">
    <property type="entry name" value="Sig_transdc_His_kin-like_C"/>
</dbReference>
<dbReference type="Gene3D" id="3.30.565.10">
    <property type="entry name" value="Histidine kinase-like ATPase, C-terminal domain"/>
    <property type="match status" value="1"/>
</dbReference>
<evidence type="ECO:0000256" key="1">
    <source>
        <dbReference type="ARBA" id="ARBA00000085"/>
    </source>
</evidence>
<dbReference type="SUPFAM" id="SSF55874">
    <property type="entry name" value="ATPase domain of HSP90 chaperone/DNA topoisomerase II/histidine kinase"/>
    <property type="match status" value="1"/>
</dbReference>
<reference evidence="14" key="1">
    <citation type="submission" date="2016-10" db="EMBL/GenBank/DDBJ databases">
        <authorList>
            <person name="Varghese N."/>
            <person name="Submissions S."/>
        </authorList>
    </citation>
    <scope>NUCLEOTIDE SEQUENCE [LARGE SCALE GENOMIC DNA]</scope>
    <source>
        <strain evidence="14">SP</strain>
    </source>
</reference>
<dbReference type="EC" id="2.7.13.3" evidence="2"/>
<dbReference type="InterPro" id="IPR000014">
    <property type="entry name" value="PAS"/>
</dbReference>
<keyword evidence="6 13" id="KW-0418">Kinase</keyword>
<keyword evidence="8" id="KW-0902">Two-component regulatory system</keyword>
<evidence type="ECO:0000256" key="6">
    <source>
        <dbReference type="ARBA" id="ARBA00022777"/>
    </source>
</evidence>
<dbReference type="Proteomes" id="UP000198935">
    <property type="component" value="Unassembled WGS sequence"/>
</dbReference>
<feature type="transmembrane region" description="Helical" evidence="9">
    <location>
        <begin position="32"/>
        <end position="56"/>
    </location>
</feature>
<feature type="domain" description="PAC" evidence="12">
    <location>
        <begin position="144"/>
        <end position="195"/>
    </location>
</feature>
<keyword evidence="5" id="KW-0547">Nucleotide-binding</keyword>
<feature type="domain" description="PAS" evidence="11">
    <location>
        <begin position="72"/>
        <end position="129"/>
    </location>
</feature>
<accession>A0A1H3U699</accession>
<dbReference type="OrthoDB" id="9815750at2"/>
<dbReference type="Pfam" id="PF02518">
    <property type="entry name" value="HATPase_c"/>
    <property type="match status" value="1"/>
</dbReference>
<gene>
    <name evidence="13" type="ORF">SAMN05421736_1194</name>
</gene>
<dbReference type="Gene3D" id="3.30.450.20">
    <property type="entry name" value="PAS domain"/>
    <property type="match status" value="1"/>
</dbReference>
<dbReference type="SUPFAM" id="SSF55785">
    <property type="entry name" value="PYP-like sensor domain (PAS domain)"/>
    <property type="match status" value="1"/>
</dbReference>